<dbReference type="InterPro" id="IPR036388">
    <property type="entry name" value="WH-like_DNA-bd_sf"/>
</dbReference>
<dbReference type="SUPFAM" id="SSF52540">
    <property type="entry name" value="P-loop containing nucleoside triphosphate hydrolases"/>
    <property type="match status" value="1"/>
</dbReference>
<dbReference type="GO" id="GO:0007059">
    <property type="term" value="P:chromosome segregation"/>
    <property type="evidence" value="ECO:0007669"/>
    <property type="project" value="UniProtKB-KW"/>
</dbReference>
<proteinExistence type="inferred from homology"/>
<evidence type="ECO:0000256" key="13">
    <source>
        <dbReference type="ARBA" id="ARBA00023306"/>
    </source>
</evidence>
<feature type="domain" description="FtsK" evidence="19">
    <location>
        <begin position="416"/>
        <end position="635"/>
    </location>
</feature>
<feature type="transmembrane region" description="Helical" evidence="18">
    <location>
        <begin position="21"/>
        <end position="45"/>
    </location>
</feature>
<dbReference type="GO" id="GO:0005886">
    <property type="term" value="C:plasma membrane"/>
    <property type="evidence" value="ECO:0007669"/>
    <property type="project" value="UniProtKB-SubCell"/>
</dbReference>
<dbReference type="InterPro" id="IPR050206">
    <property type="entry name" value="FtsK/SpoIIIE/SftA"/>
</dbReference>
<feature type="transmembrane region" description="Helical" evidence="18">
    <location>
        <begin position="77"/>
        <end position="100"/>
    </location>
</feature>
<keyword evidence="6 18" id="KW-0812">Transmembrane</keyword>
<feature type="transmembrane region" description="Helical" evidence="18">
    <location>
        <begin position="112"/>
        <end position="133"/>
    </location>
</feature>
<keyword evidence="8" id="KW-0159">Chromosome partition</keyword>
<dbReference type="CDD" id="cd01127">
    <property type="entry name" value="TrwB_TraG_TraD_VirD4"/>
    <property type="match status" value="1"/>
</dbReference>
<organism evidence="20 21">
    <name type="scientific">Sphingomonas sanxanigenens</name>
    <dbReference type="NCBI Taxonomy" id="397260"/>
    <lineage>
        <taxon>Bacteria</taxon>
        <taxon>Pseudomonadati</taxon>
        <taxon>Pseudomonadota</taxon>
        <taxon>Alphaproteobacteria</taxon>
        <taxon>Sphingomonadales</taxon>
        <taxon>Sphingomonadaceae</taxon>
        <taxon>Sphingomonas</taxon>
    </lineage>
</organism>
<accession>A0A2W5AG64</accession>
<keyword evidence="10 18" id="KW-1133">Transmembrane helix</keyword>
<evidence type="ECO:0000256" key="10">
    <source>
        <dbReference type="ARBA" id="ARBA00022989"/>
    </source>
</evidence>
<dbReference type="Pfam" id="PF09397">
    <property type="entry name" value="FtsK_gamma"/>
    <property type="match status" value="1"/>
</dbReference>
<feature type="compositionally biased region" description="Acidic residues" evidence="17">
    <location>
        <begin position="207"/>
        <end position="219"/>
    </location>
</feature>
<dbReference type="Pfam" id="PF01580">
    <property type="entry name" value="FtsK_SpoIIIE"/>
    <property type="match status" value="1"/>
</dbReference>
<keyword evidence="12 18" id="KW-0472">Membrane</keyword>
<comment type="subunit">
    <text evidence="15">Homohexamer. Forms a ring that surrounds DNA.</text>
</comment>
<dbReference type="GO" id="GO:0005524">
    <property type="term" value="F:ATP binding"/>
    <property type="evidence" value="ECO:0007669"/>
    <property type="project" value="UniProtKB-UniRule"/>
</dbReference>
<dbReference type="SMART" id="SM00843">
    <property type="entry name" value="Ftsk_gamma"/>
    <property type="match status" value="1"/>
</dbReference>
<dbReference type="Gene3D" id="3.30.980.40">
    <property type="match status" value="1"/>
</dbReference>
<evidence type="ECO:0000256" key="16">
    <source>
        <dbReference type="PROSITE-ProRule" id="PRU00289"/>
    </source>
</evidence>
<keyword evidence="5 20" id="KW-0132">Cell division</keyword>
<evidence type="ECO:0000256" key="11">
    <source>
        <dbReference type="ARBA" id="ARBA00023125"/>
    </source>
</evidence>
<dbReference type="GO" id="GO:0051301">
    <property type="term" value="P:cell division"/>
    <property type="evidence" value="ECO:0007669"/>
    <property type="project" value="UniProtKB-KW"/>
</dbReference>
<dbReference type="Pfam" id="PF13491">
    <property type="entry name" value="FtsK_4TM"/>
    <property type="match status" value="1"/>
</dbReference>
<dbReference type="InterPro" id="IPR041027">
    <property type="entry name" value="FtsK_alpha"/>
</dbReference>
<feature type="transmembrane region" description="Helical" evidence="18">
    <location>
        <begin position="139"/>
        <end position="159"/>
    </location>
</feature>
<evidence type="ECO:0000313" key="20">
    <source>
        <dbReference type="EMBL" id="PZO92097.1"/>
    </source>
</evidence>
<dbReference type="InterPro" id="IPR018541">
    <property type="entry name" value="Ftsk_gamma"/>
</dbReference>
<evidence type="ECO:0000256" key="9">
    <source>
        <dbReference type="ARBA" id="ARBA00022840"/>
    </source>
</evidence>
<feature type="transmembrane region" description="Helical" evidence="18">
    <location>
        <begin position="166"/>
        <end position="185"/>
    </location>
</feature>
<dbReference type="Proteomes" id="UP000249066">
    <property type="component" value="Unassembled WGS sequence"/>
</dbReference>
<evidence type="ECO:0000256" key="15">
    <source>
        <dbReference type="ARBA" id="ARBA00025923"/>
    </source>
</evidence>
<dbReference type="GO" id="GO:0003677">
    <property type="term" value="F:DNA binding"/>
    <property type="evidence" value="ECO:0007669"/>
    <property type="project" value="UniProtKB-KW"/>
</dbReference>
<keyword evidence="11" id="KW-0238">DNA-binding</keyword>
<evidence type="ECO:0000256" key="5">
    <source>
        <dbReference type="ARBA" id="ARBA00022618"/>
    </source>
</evidence>
<dbReference type="Pfam" id="PF17854">
    <property type="entry name" value="FtsK_alpha"/>
    <property type="match status" value="1"/>
</dbReference>
<gene>
    <name evidence="20" type="ORF">DI623_01210</name>
</gene>
<dbReference type="EMBL" id="QFNN01000002">
    <property type="protein sequence ID" value="PZO92097.1"/>
    <property type="molecule type" value="Genomic_DNA"/>
</dbReference>
<feature type="compositionally biased region" description="Basic and acidic residues" evidence="17">
    <location>
        <begin position="766"/>
        <end position="781"/>
    </location>
</feature>
<comment type="function">
    <text evidence="14">Essential cell division protein that coordinates cell division and chromosome segregation. The N-terminus is involved in assembly of the cell-division machinery. The C-terminus functions as a DNA motor that moves dsDNA in an ATP-dependent manner towards the dif recombination site, which is located within the replication terminus region. Translocation stops specifically at Xer-dif sites, where FtsK interacts with the Xer recombinase, allowing activation of chromosome unlinking by recombination. FtsK orienting polar sequences (KOPS) guide the direction of DNA translocation. FtsK can remove proteins from DNA as it translocates, but translocation stops specifically at XerCD-dif site, thereby preventing removal of XerC and XerD from dif.</text>
</comment>
<evidence type="ECO:0000256" key="2">
    <source>
        <dbReference type="ARBA" id="ARBA00006474"/>
    </source>
</evidence>
<dbReference type="PANTHER" id="PTHR22683">
    <property type="entry name" value="SPORULATION PROTEIN RELATED"/>
    <property type="match status" value="1"/>
</dbReference>
<evidence type="ECO:0000256" key="8">
    <source>
        <dbReference type="ARBA" id="ARBA00022829"/>
    </source>
</evidence>
<keyword evidence="13" id="KW-0131">Cell cycle</keyword>
<dbReference type="Gene3D" id="1.10.10.10">
    <property type="entry name" value="Winged helix-like DNA-binding domain superfamily/Winged helix DNA-binding domain"/>
    <property type="match status" value="1"/>
</dbReference>
<evidence type="ECO:0000256" key="7">
    <source>
        <dbReference type="ARBA" id="ARBA00022741"/>
    </source>
</evidence>
<dbReference type="PROSITE" id="PS50901">
    <property type="entry name" value="FTSK"/>
    <property type="match status" value="1"/>
</dbReference>
<dbReference type="InterPro" id="IPR027417">
    <property type="entry name" value="P-loop_NTPase"/>
</dbReference>
<evidence type="ECO:0000256" key="17">
    <source>
        <dbReference type="SAM" id="MobiDB-lite"/>
    </source>
</evidence>
<evidence type="ECO:0000256" key="14">
    <source>
        <dbReference type="ARBA" id="ARBA00024784"/>
    </source>
</evidence>
<comment type="subcellular location">
    <subcellularLocation>
        <location evidence="1">Cell membrane</location>
        <topology evidence="1">Multi-pass membrane protein</topology>
    </subcellularLocation>
</comment>
<comment type="similarity">
    <text evidence="2">Belongs to the FtsK/SpoIIIE/SftA family.</text>
</comment>
<dbReference type="InterPro" id="IPR036390">
    <property type="entry name" value="WH_DNA-bd_sf"/>
</dbReference>
<evidence type="ECO:0000256" key="1">
    <source>
        <dbReference type="ARBA" id="ARBA00004651"/>
    </source>
</evidence>
<evidence type="ECO:0000256" key="3">
    <source>
        <dbReference type="ARBA" id="ARBA00020887"/>
    </source>
</evidence>
<feature type="region of interest" description="Disordered" evidence="17">
    <location>
        <begin position="207"/>
        <end position="273"/>
    </location>
</feature>
<comment type="caution">
    <text evidence="20">The sequence shown here is derived from an EMBL/GenBank/DDBJ whole genome shotgun (WGS) entry which is preliminary data.</text>
</comment>
<evidence type="ECO:0000256" key="6">
    <source>
        <dbReference type="ARBA" id="ARBA00022692"/>
    </source>
</evidence>
<dbReference type="Gene3D" id="3.40.50.300">
    <property type="entry name" value="P-loop containing nucleotide triphosphate hydrolases"/>
    <property type="match status" value="1"/>
</dbReference>
<dbReference type="AlphaFoldDB" id="A0A2W5AG64"/>
<reference evidence="20 21" key="1">
    <citation type="submission" date="2017-08" db="EMBL/GenBank/DDBJ databases">
        <title>Infants hospitalized years apart are colonized by the same room-sourced microbial strains.</title>
        <authorList>
            <person name="Brooks B."/>
            <person name="Olm M.R."/>
            <person name="Firek B.A."/>
            <person name="Baker R."/>
            <person name="Thomas B.C."/>
            <person name="Morowitz M.J."/>
            <person name="Banfield J.F."/>
        </authorList>
    </citation>
    <scope>NUCLEOTIDE SEQUENCE [LARGE SCALE GENOMIC DNA]</scope>
    <source>
        <strain evidence="20">S2_018_000_R2_101</strain>
    </source>
</reference>
<dbReference type="InterPro" id="IPR002543">
    <property type="entry name" value="FtsK_dom"/>
</dbReference>
<dbReference type="SUPFAM" id="SSF46785">
    <property type="entry name" value="Winged helix' DNA-binding domain"/>
    <property type="match status" value="1"/>
</dbReference>
<feature type="region of interest" description="Disordered" evidence="17">
    <location>
        <begin position="757"/>
        <end position="781"/>
    </location>
</feature>
<evidence type="ECO:0000256" key="18">
    <source>
        <dbReference type="SAM" id="Phobius"/>
    </source>
</evidence>
<dbReference type="InterPro" id="IPR025199">
    <property type="entry name" value="FtsK_4TM"/>
</dbReference>
<evidence type="ECO:0000259" key="19">
    <source>
        <dbReference type="PROSITE" id="PS50901"/>
    </source>
</evidence>
<sequence>MGSRAMATQSPGWREAMRRGAARSGALFGGVAILILALLLALALISYHPSDPSMNTAAEGPAKNIIGAPGAWVSDGLLWIFGPVIALILPLMVFIALRLWHDRDPGRWKRTIPQALLGIAMLGVALAMAKGGAIGGLPAGLGGAIGLSGSMAADALIAFLPEQARFWTSLGSGVLIGLGGAAIWAKSLELDEVERGWLFRRRARDDDSDDFDYEDEAEDAAERLAAPSRKARTARPPEPRPTAEPDRRPPPVISVPETRPVDSAKKQAPVQTSFDLKDRFQLPKLSLLSPAPPSTGGAIDKAGLERNARLLESVLDDFHVKGEIVEVRPGPVVTMYELEPASGIKASRVIALADDIARNMSAISARVATIPGRTVIGIELPNQKRESVVLHELISSPAFEAQSGSLPLVLGKNIGGDPVIADLAPMPHLLVAGTTGSGKSVGLNAMILSLLYRLTPEQCRMIMIDPKMLELSIYDDIPHLLAPVVTDPPKAIRALKWAVEQMEERYRMMASVSVRSLASFNEKVRAAKAKGQPLGRRVQTGYDAETGQPIYEEEQLSYEPLPQIVVVVDELADLMMTAGKEVEFLIQRLAQKARAAGIHLIMATQRPSVDVITGVIKANLPTRISFQVTSKIDSRTILGEQGAEQLLGKGDMLYMPGGKQVVRVHGPFVSDEEVRAVADHWRAQGKPDYIQAVTEEPEDGGFELEGAPQGDDSPEEQLYRRALQIVAESQKASTSYVQRQLRVGYNSAARLIERMEQEGKVSPPDHVGRRDVLIDRDGHPI</sequence>
<feature type="compositionally biased region" description="Basic and acidic residues" evidence="17">
    <location>
        <begin position="235"/>
        <end position="249"/>
    </location>
</feature>
<evidence type="ECO:0000256" key="4">
    <source>
        <dbReference type="ARBA" id="ARBA00022475"/>
    </source>
</evidence>
<feature type="binding site" evidence="16">
    <location>
        <begin position="433"/>
        <end position="440"/>
    </location>
    <ligand>
        <name>ATP</name>
        <dbReference type="ChEBI" id="CHEBI:30616"/>
    </ligand>
</feature>
<keyword evidence="9 16" id="KW-0067">ATP-binding</keyword>
<keyword evidence="7 16" id="KW-0547">Nucleotide-binding</keyword>
<dbReference type="PANTHER" id="PTHR22683:SF41">
    <property type="entry name" value="DNA TRANSLOCASE FTSK"/>
    <property type="match status" value="1"/>
</dbReference>
<protein>
    <recommendedName>
        <fullName evidence="3">DNA translocase FtsK</fullName>
    </recommendedName>
</protein>
<evidence type="ECO:0000313" key="21">
    <source>
        <dbReference type="Proteomes" id="UP000249066"/>
    </source>
</evidence>
<evidence type="ECO:0000256" key="12">
    <source>
        <dbReference type="ARBA" id="ARBA00023136"/>
    </source>
</evidence>
<keyword evidence="4" id="KW-1003">Cell membrane</keyword>
<name>A0A2W5AG64_9SPHN</name>